<dbReference type="EMBL" id="CBCJ010000010">
    <property type="protein sequence ID" value="CDA70037.1"/>
    <property type="molecule type" value="Genomic_DNA"/>
</dbReference>
<proteinExistence type="predicted"/>
<comment type="caution">
    <text evidence="2">The sequence shown here is derived from an EMBL/GenBank/DDBJ whole genome shotgun (WGS) entry which is preliminary data.</text>
</comment>
<organism evidence="2 3">
    <name type="scientific">Phocaeicola coprocola CAG:162</name>
    <dbReference type="NCBI Taxonomy" id="1263040"/>
    <lineage>
        <taxon>Bacteria</taxon>
        <taxon>Pseudomonadati</taxon>
        <taxon>Bacteroidota</taxon>
        <taxon>Bacteroidia</taxon>
        <taxon>Bacteroidales</taxon>
        <taxon>Bacteroidaceae</taxon>
        <taxon>Phocaeicola</taxon>
    </lineage>
</organism>
<evidence type="ECO:0000313" key="2">
    <source>
        <dbReference type="EMBL" id="CDA70037.1"/>
    </source>
</evidence>
<dbReference type="PROSITE" id="PS50005">
    <property type="entry name" value="TPR"/>
    <property type="match status" value="1"/>
</dbReference>
<evidence type="ECO:0000256" key="1">
    <source>
        <dbReference type="PROSITE-ProRule" id="PRU00339"/>
    </source>
</evidence>
<dbReference type="InterPro" id="IPR011990">
    <property type="entry name" value="TPR-like_helical_dom_sf"/>
</dbReference>
<dbReference type="Proteomes" id="UP000018362">
    <property type="component" value="Unassembled WGS sequence"/>
</dbReference>
<reference evidence="2" key="1">
    <citation type="submission" date="2012-11" db="EMBL/GenBank/DDBJ databases">
        <title>Dependencies among metagenomic species, viruses, plasmids and units of genetic variation.</title>
        <authorList>
            <person name="Nielsen H.B."/>
            <person name="Almeida M."/>
            <person name="Juncker A.S."/>
            <person name="Rasmussen S."/>
            <person name="Li J."/>
            <person name="Sunagawa S."/>
            <person name="Plichta D."/>
            <person name="Gautier L."/>
            <person name="Le Chatelier E."/>
            <person name="Peletier E."/>
            <person name="Bonde I."/>
            <person name="Nielsen T."/>
            <person name="Manichanh C."/>
            <person name="Arumugam M."/>
            <person name="Batto J."/>
            <person name="Santos M.B.Q.D."/>
            <person name="Blom N."/>
            <person name="Borruel N."/>
            <person name="Burgdorf K.S."/>
            <person name="Boumezbeur F."/>
            <person name="Casellas F."/>
            <person name="Dore J."/>
            <person name="Guarner F."/>
            <person name="Hansen T."/>
            <person name="Hildebrand F."/>
            <person name="Kaas R.S."/>
            <person name="Kennedy S."/>
            <person name="Kristiansen K."/>
            <person name="Kultima J.R."/>
            <person name="Leonard P."/>
            <person name="Levenez F."/>
            <person name="Lund O."/>
            <person name="Moumen B."/>
            <person name="Le Paslier D."/>
            <person name="Pons N."/>
            <person name="Pedersen O."/>
            <person name="Prifti E."/>
            <person name="Qin J."/>
            <person name="Raes J."/>
            <person name="Tap J."/>
            <person name="Tims S."/>
            <person name="Ussery D.W."/>
            <person name="Yamada T."/>
            <person name="MetaHit consortium"/>
            <person name="Renault P."/>
            <person name="Sicheritz-Ponten T."/>
            <person name="Bork P."/>
            <person name="Wang J."/>
            <person name="Brunak S."/>
            <person name="Ehrlich S.D."/>
        </authorList>
    </citation>
    <scope>NUCLEOTIDE SEQUENCE [LARGE SCALE GENOMIC DNA]</scope>
</reference>
<sequence length="190" mass="19942">MQVIKADPYNSYGYKAPALNNLGVLYESLGDLNNAKACYEYALQACPTYDMAKQNLKSVKAQRRSKRWSTIGNILGTVGETLGTMSNSQAAGTYGTYQENGSSYSGSSSGSSTGSSMCKRCHGSGKCSSMSGTADKYYCHGSGKCGYCNGSGIVRNLGQNIVCTACNGRGKCSYCHGSGKCSDCDGSGKR</sequence>
<gene>
    <name evidence="2" type="ORF">BN509_01226</name>
</gene>
<name>R6CXJ7_9BACT</name>
<protein>
    <submittedName>
        <fullName evidence="2">Phosphoesterase RecJ domain protein</fullName>
    </submittedName>
</protein>
<dbReference type="Pfam" id="PF00515">
    <property type="entry name" value="TPR_1"/>
    <property type="match status" value="1"/>
</dbReference>
<dbReference type="Gene3D" id="1.25.40.10">
    <property type="entry name" value="Tetratricopeptide repeat domain"/>
    <property type="match status" value="1"/>
</dbReference>
<dbReference type="InterPro" id="IPR019734">
    <property type="entry name" value="TPR_rpt"/>
</dbReference>
<dbReference type="SUPFAM" id="SSF48452">
    <property type="entry name" value="TPR-like"/>
    <property type="match status" value="1"/>
</dbReference>
<accession>R6CXJ7</accession>
<dbReference type="AlphaFoldDB" id="R6CXJ7"/>
<keyword evidence="1" id="KW-0802">TPR repeat</keyword>
<feature type="repeat" description="TPR" evidence="1">
    <location>
        <begin position="16"/>
        <end position="49"/>
    </location>
</feature>
<evidence type="ECO:0000313" key="3">
    <source>
        <dbReference type="Proteomes" id="UP000018362"/>
    </source>
</evidence>
<dbReference type="SMART" id="SM00028">
    <property type="entry name" value="TPR"/>
    <property type="match status" value="1"/>
</dbReference>